<accession>A0A5C4JSA3</accession>
<keyword evidence="7 8" id="KW-0472">Membrane</keyword>
<keyword evidence="6 8" id="KW-1133">Transmembrane helix</keyword>
<dbReference type="Gene3D" id="3.40.50.300">
    <property type="entry name" value="P-loop containing nucleotide triphosphate hydrolases"/>
    <property type="match status" value="1"/>
</dbReference>
<dbReference type="GO" id="GO:0034775">
    <property type="term" value="P:glutathione transmembrane transport"/>
    <property type="evidence" value="ECO:0007669"/>
    <property type="project" value="InterPro"/>
</dbReference>
<dbReference type="InterPro" id="IPR036640">
    <property type="entry name" value="ABC1_TM_sf"/>
</dbReference>
<keyword evidence="3 8" id="KW-0812">Transmembrane</keyword>
<proteinExistence type="inferred from homology"/>
<comment type="subcellular location">
    <subcellularLocation>
        <location evidence="1">Cell membrane</location>
        <topology evidence="1">Multi-pass membrane protein</topology>
    </subcellularLocation>
</comment>
<dbReference type="InterPro" id="IPR014223">
    <property type="entry name" value="ABC_CydC/D"/>
</dbReference>
<dbReference type="InterPro" id="IPR011527">
    <property type="entry name" value="ABC1_TM_dom"/>
</dbReference>
<name>A0A5C4JSA3_9HYPH</name>
<dbReference type="NCBIfam" id="TIGR02868">
    <property type="entry name" value="CydC"/>
    <property type="match status" value="1"/>
</dbReference>
<evidence type="ECO:0000256" key="3">
    <source>
        <dbReference type="ARBA" id="ARBA00022692"/>
    </source>
</evidence>
<feature type="domain" description="ABC transmembrane type-1" evidence="10">
    <location>
        <begin position="19"/>
        <end position="305"/>
    </location>
</feature>
<dbReference type="GO" id="GO:0045454">
    <property type="term" value="P:cell redox homeostasis"/>
    <property type="evidence" value="ECO:0007669"/>
    <property type="project" value="InterPro"/>
</dbReference>
<dbReference type="CDD" id="cd18585">
    <property type="entry name" value="ABC_6TM_CydC"/>
    <property type="match status" value="1"/>
</dbReference>
<feature type="transmembrane region" description="Helical" evidence="8">
    <location>
        <begin position="132"/>
        <end position="155"/>
    </location>
</feature>
<comment type="similarity">
    <text evidence="2">Belongs to the ABC transporter superfamily.</text>
</comment>
<evidence type="ECO:0000256" key="4">
    <source>
        <dbReference type="ARBA" id="ARBA00022741"/>
    </source>
</evidence>
<dbReference type="PROSITE" id="PS00211">
    <property type="entry name" value="ABC_TRANSPORTER_1"/>
    <property type="match status" value="1"/>
</dbReference>
<dbReference type="GO" id="GO:0016887">
    <property type="term" value="F:ATP hydrolysis activity"/>
    <property type="evidence" value="ECO:0007669"/>
    <property type="project" value="InterPro"/>
</dbReference>
<keyword evidence="12" id="KW-1185">Reference proteome</keyword>
<dbReference type="Pfam" id="PF00005">
    <property type="entry name" value="ABC_tran"/>
    <property type="match status" value="1"/>
</dbReference>
<evidence type="ECO:0000256" key="7">
    <source>
        <dbReference type="ARBA" id="ARBA00023136"/>
    </source>
</evidence>
<feature type="transmembrane region" description="Helical" evidence="8">
    <location>
        <begin position="161"/>
        <end position="183"/>
    </location>
</feature>
<dbReference type="GO" id="GO:0015421">
    <property type="term" value="F:ABC-type oligopeptide transporter activity"/>
    <property type="evidence" value="ECO:0007669"/>
    <property type="project" value="TreeGrafter"/>
</dbReference>
<dbReference type="PROSITE" id="PS50929">
    <property type="entry name" value="ABC_TM1F"/>
    <property type="match status" value="1"/>
</dbReference>
<dbReference type="GO" id="GO:0005886">
    <property type="term" value="C:plasma membrane"/>
    <property type="evidence" value="ECO:0007669"/>
    <property type="project" value="UniProtKB-SubCell"/>
</dbReference>
<dbReference type="PANTHER" id="PTHR43394">
    <property type="entry name" value="ATP-DEPENDENT PERMEASE MDL1, MITOCHONDRIAL"/>
    <property type="match status" value="1"/>
</dbReference>
<dbReference type="InterPro" id="IPR017871">
    <property type="entry name" value="ABC_transporter-like_CS"/>
</dbReference>
<dbReference type="SMART" id="SM00382">
    <property type="entry name" value="AAA"/>
    <property type="match status" value="1"/>
</dbReference>
<evidence type="ECO:0000259" key="9">
    <source>
        <dbReference type="PROSITE" id="PS50893"/>
    </source>
</evidence>
<dbReference type="SUPFAM" id="SSF52540">
    <property type="entry name" value="P-loop containing nucleoside triphosphate hydrolases"/>
    <property type="match status" value="1"/>
</dbReference>
<dbReference type="Proteomes" id="UP000307874">
    <property type="component" value="Unassembled WGS sequence"/>
</dbReference>
<evidence type="ECO:0000259" key="10">
    <source>
        <dbReference type="PROSITE" id="PS50929"/>
    </source>
</evidence>
<dbReference type="InterPro" id="IPR003593">
    <property type="entry name" value="AAA+_ATPase"/>
</dbReference>
<reference evidence="11 12" key="2">
    <citation type="submission" date="2019-06" db="EMBL/GenBank/DDBJ databases">
        <title>Martelella lutilitoris sp. nov., isolated from a tidal mudflat.</title>
        <authorList>
            <person name="Kim Y.-J."/>
        </authorList>
    </citation>
    <scope>NUCLEOTIDE SEQUENCE [LARGE SCALE GENOMIC DNA]</scope>
    <source>
        <strain evidence="11 12">GH2-6</strain>
    </source>
</reference>
<sequence>MKDFVRLMVLFAPYRKWMLAGIALSVLVVLANVTLLAVSGWFIAAMALTGLGIQTINYFTPAAAIRGLAVLRTVARYLERLVTHEATFRLLSELRVWFYERLEPLAPAGLEAERHGDLLSHLRADIDSLDNLYLRIVAPATAAFIAGILLTGGLAVFSAKIAFITALALVFTGLLTPLLVTWLGQTVGKRTVALRGEMQVQVADTIRGLGELAIAGAVARRRAQIIGFSLVLGRAQRRTAWTTACFEAFSALVGQATVWLAIVAGITAVSAGTLSGPELTMLVFWVMASFEAVSMLPGAFYAYGETAAAARRLFEIADRHPPVAQSLPGDGNMPSSFDIHFSNVTMGYSEAVPAVLKEFSLKLAQGHTIGITGANGAGKTTLLNLLQRFREPDEGTICIGGIPIGEIGDDNLRKLIAVVAQKTHLFNATIRDNLLIASPDADDTALLDAMETAGLADEVRGFSRGLDTMIGELGTRLSGGQARRLAIARALLRDAPILLLDEPTEGLDATSERKVLAAFTRAKADRTTIIVSHRTLALEYCDQVVLLS</sequence>
<dbReference type="Gene3D" id="1.20.1560.10">
    <property type="entry name" value="ABC transporter type 1, transmembrane domain"/>
    <property type="match status" value="1"/>
</dbReference>
<dbReference type="GO" id="GO:0005524">
    <property type="term" value="F:ATP binding"/>
    <property type="evidence" value="ECO:0007669"/>
    <property type="project" value="UniProtKB-KW"/>
</dbReference>
<dbReference type="PANTHER" id="PTHR43394:SF1">
    <property type="entry name" value="ATP-BINDING CASSETTE SUB-FAMILY B MEMBER 10, MITOCHONDRIAL"/>
    <property type="match status" value="1"/>
</dbReference>
<evidence type="ECO:0000256" key="8">
    <source>
        <dbReference type="SAM" id="Phobius"/>
    </source>
</evidence>
<feature type="transmembrane region" description="Helical" evidence="8">
    <location>
        <begin position="282"/>
        <end position="303"/>
    </location>
</feature>
<dbReference type="RefSeq" id="WP_138748518.1">
    <property type="nucleotide sequence ID" value="NZ_VCLB01000005.1"/>
</dbReference>
<keyword evidence="4" id="KW-0547">Nucleotide-binding</keyword>
<evidence type="ECO:0000256" key="1">
    <source>
        <dbReference type="ARBA" id="ARBA00004651"/>
    </source>
</evidence>
<dbReference type="InterPro" id="IPR003439">
    <property type="entry name" value="ABC_transporter-like_ATP-bd"/>
</dbReference>
<gene>
    <name evidence="11" type="primary">cydC</name>
    <name evidence="11" type="ORF">FF124_10975</name>
</gene>
<feature type="transmembrane region" description="Helical" evidence="8">
    <location>
        <begin position="41"/>
        <end position="59"/>
    </location>
</feature>
<protein>
    <submittedName>
        <fullName evidence="11">Thiol reductant ABC exporter subunit CydC</fullName>
    </submittedName>
</protein>
<comment type="caution">
    <text evidence="11">The sequence shown here is derived from an EMBL/GenBank/DDBJ whole genome shotgun (WGS) entry which is preliminary data.</text>
</comment>
<dbReference type="PROSITE" id="PS50893">
    <property type="entry name" value="ABC_TRANSPORTER_2"/>
    <property type="match status" value="1"/>
</dbReference>
<dbReference type="AlphaFoldDB" id="A0A5C4JSA3"/>
<dbReference type="InterPro" id="IPR039421">
    <property type="entry name" value="Type_1_exporter"/>
</dbReference>
<feature type="domain" description="ABC transporter" evidence="9">
    <location>
        <begin position="339"/>
        <end position="548"/>
    </location>
</feature>
<evidence type="ECO:0000256" key="6">
    <source>
        <dbReference type="ARBA" id="ARBA00022989"/>
    </source>
</evidence>
<reference evidence="11 12" key="1">
    <citation type="submission" date="2019-05" db="EMBL/GenBank/DDBJ databases">
        <authorList>
            <person name="Lee S.D."/>
        </authorList>
    </citation>
    <scope>NUCLEOTIDE SEQUENCE [LARGE SCALE GENOMIC DNA]</scope>
    <source>
        <strain evidence="11 12">GH2-6</strain>
    </source>
</reference>
<evidence type="ECO:0000313" key="11">
    <source>
        <dbReference type="EMBL" id="TNB48092.1"/>
    </source>
</evidence>
<evidence type="ECO:0000313" key="12">
    <source>
        <dbReference type="Proteomes" id="UP000307874"/>
    </source>
</evidence>
<feature type="transmembrane region" description="Helical" evidence="8">
    <location>
        <begin position="244"/>
        <end position="270"/>
    </location>
</feature>
<dbReference type="EMBL" id="VCLB01000005">
    <property type="protein sequence ID" value="TNB48092.1"/>
    <property type="molecule type" value="Genomic_DNA"/>
</dbReference>
<dbReference type="InterPro" id="IPR027417">
    <property type="entry name" value="P-loop_NTPase"/>
</dbReference>
<evidence type="ECO:0000256" key="2">
    <source>
        <dbReference type="ARBA" id="ARBA00005417"/>
    </source>
</evidence>
<keyword evidence="5" id="KW-0067">ATP-binding</keyword>
<dbReference type="OrthoDB" id="5288404at2"/>
<evidence type="ECO:0000256" key="5">
    <source>
        <dbReference type="ARBA" id="ARBA00022840"/>
    </source>
</evidence>
<organism evidence="11 12">
    <name type="scientific">Martelella lutilitoris</name>
    <dbReference type="NCBI Taxonomy" id="2583532"/>
    <lineage>
        <taxon>Bacteria</taxon>
        <taxon>Pseudomonadati</taxon>
        <taxon>Pseudomonadota</taxon>
        <taxon>Alphaproteobacteria</taxon>
        <taxon>Hyphomicrobiales</taxon>
        <taxon>Aurantimonadaceae</taxon>
        <taxon>Martelella</taxon>
    </lineage>
</organism>
<dbReference type="SUPFAM" id="SSF90123">
    <property type="entry name" value="ABC transporter transmembrane region"/>
    <property type="match status" value="1"/>
</dbReference>